<proteinExistence type="predicted"/>
<feature type="compositionally biased region" description="Polar residues" evidence="1">
    <location>
        <begin position="1"/>
        <end position="19"/>
    </location>
</feature>
<evidence type="ECO:0000313" key="3">
    <source>
        <dbReference type="Proteomes" id="UP000597761"/>
    </source>
</evidence>
<protein>
    <submittedName>
        <fullName evidence="2">Uncharacterized protein</fullName>
    </submittedName>
</protein>
<feature type="region of interest" description="Disordered" evidence="1">
    <location>
        <begin position="1"/>
        <end position="88"/>
    </location>
</feature>
<organism evidence="2 3">
    <name type="scientific">Tersicoccus solisilvae</name>
    <dbReference type="NCBI Taxonomy" id="1882339"/>
    <lineage>
        <taxon>Bacteria</taxon>
        <taxon>Bacillati</taxon>
        <taxon>Actinomycetota</taxon>
        <taxon>Actinomycetes</taxon>
        <taxon>Micrococcales</taxon>
        <taxon>Micrococcaceae</taxon>
        <taxon>Tersicoccus</taxon>
    </lineage>
</organism>
<gene>
    <name evidence="2" type="ORF">GCM10011512_25030</name>
</gene>
<name>A0ABQ1PGM9_9MICC</name>
<dbReference type="EMBL" id="BMJI01000019">
    <property type="protein sequence ID" value="GGC97016.1"/>
    <property type="molecule type" value="Genomic_DNA"/>
</dbReference>
<evidence type="ECO:0000256" key="1">
    <source>
        <dbReference type="SAM" id="MobiDB-lite"/>
    </source>
</evidence>
<sequence>MVKTSSGAGVYHSPQNSTVSSAMSSPPVRRRPRIPPGPGSTRERGTIVTQGRPGVGAGGAGDRRSREVLQRGGDPVTEVDAVTGPQEQ</sequence>
<keyword evidence="3" id="KW-1185">Reference proteome</keyword>
<accession>A0ABQ1PGM9</accession>
<comment type="caution">
    <text evidence="2">The sequence shown here is derived from an EMBL/GenBank/DDBJ whole genome shotgun (WGS) entry which is preliminary data.</text>
</comment>
<dbReference type="Proteomes" id="UP000597761">
    <property type="component" value="Unassembled WGS sequence"/>
</dbReference>
<reference evidence="3" key="1">
    <citation type="journal article" date="2019" name="Int. J. Syst. Evol. Microbiol.">
        <title>The Global Catalogue of Microorganisms (GCM) 10K type strain sequencing project: providing services to taxonomists for standard genome sequencing and annotation.</title>
        <authorList>
            <consortium name="The Broad Institute Genomics Platform"/>
            <consortium name="The Broad Institute Genome Sequencing Center for Infectious Disease"/>
            <person name="Wu L."/>
            <person name="Ma J."/>
        </authorList>
    </citation>
    <scope>NUCLEOTIDE SEQUENCE [LARGE SCALE GENOMIC DNA]</scope>
    <source>
        <strain evidence="3">CGMCC 1.15480</strain>
    </source>
</reference>
<evidence type="ECO:0000313" key="2">
    <source>
        <dbReference type="EMBL" id="GGC97016.1"/>
    </source>
</evidence>